<dbReference type="Proteomes" id="UP001362999">
    <property type="component" value="Unassembled WGS sequence"/>
</dbReference>
<dbReference type="InterPro" id="IPR011004">
    <property type="entry name" value="Trimer_LpxA-like_sf"/>
</dbReference>
<dbReference type="AlphaFoldDB" id="A0AAV9ZHE3"/>
<organism evidence="2 4">
    <name type="scientific">Favolaschia claudopus</name>
    <dbReference type="NCBI Taxonomy" id="2862362"/>
    <lineage>
        <taxon>Eukaryota</taxon>
        <taxon>Fungi</taxon>
        <taxon>Dikarya</taxon>
        <taxon>Basidiomycota</taxon>
        <taxon>Agaricomycotina</taxon>
        <taxon>Agaricomycetes</taxon>
        <taxon>Agaricomycetidae</taxon>
        <taxon>Agaricales</taxon>
        <taxon>Marasmiineae</taxon>
        <taxon>Mycenaceae</taxon>
        <taxon>Favolaschia</taxon>
    </lineage>
</organism>
<name>A0AAV9ZHE3_9AGAR</name>
<evidence type="ECO:0000313" key="2">
    <source>
        <dbReference type="EMBL" id="KAK6981760.1"/>
    </source>
</evidence>
<dbReference type="EMBL" id="JAWWNJ010000096">
    <property type="protein sequence ID" value="KAK6996821.1"/>
    <property type="molecule type" value="Genomic_DNA"/>
</dbReference>
<feature type="region of interest" description="Disordered" evidence="1">
    <location>
        <begin position="27"/>
        <end position="58"/>
    </location>
</feature>
<comment type="caution">
    <text evidence="2">The sequence shown here is derived from an EMBL/GenBank/DDBJ whole genome shotgun (WGS) entry which is preliminary data.</text>
</comment>
<dbReference type="EMBL" id="JAWWNJ010000148">
    <property type="protein sequence ID" value="KAK6981760.1"/>
    <property type="molecule type" value="Genomic_DNA"/>
</dbReference>
<dbReference type="SUPFAM" id="SSF51161">
    <property type="entry name" value="Trimeric LpxA-like enzymes"/>
    <property type="match status" value="1"/>
</dbReference>
<evidence type="ECO:0000313" key="4">
    <source>
        <dbReference type="Proteomes" id="UP001362999"/>
    </source>
</evidence>
<proteinExistence type="predicted"/>
<sequence>MYLPSTIVAKMLGSRIQTPKQGLLKGLGSTHEASIATKQESKRRNSRKGEAEVQKVQAYNSASKEREINAFDRNSRQRRLRRAYCIGGGASIGGGINIGGGVTVLAEVDIGGGASVGGGVWAEVSDIEL</sequence>
<feature type="compositionally biased region" description="Basic and acidic residues" evidence="1">
    <location>
        <begin position="39"/>
        <end position="53"/>
    </location>
</feature>
<accession>A0AAV9ZHE3</accession>
<keyword evidence="4" id="KW-1185">Reference proteome</keyword>
<protein>
    <submittedName>
        <fullName evidence="2">Uncharacterized protein</fullName>
    </submittedName>
</protein>
<evidence type="ECO:0000313" key="3">
    <source>
        <dbReference type="EMBL" id="KAK6996821.1"/>
    </source>
</evidence>
<reference evidence="2 4" key="1">
    <citation type="journal article" date="2024" name="J Genomics">
        <title>Draft genome sequencing and assembly of Favolaschia claudopus CIRM-BRFM 2984 isolated from oak limbs.</title>
        <authorList>
            <person name="Navarro D."/>
            <person name="Drula E."/>
            <person name="Chaduli D."/>
            <person name="Cazenave R."/>
            <person name="Ahrendt S."/>
            <person name="Wang J."/>
            <person name="Lipzen A."/>
            <person name="Daum C."/>
            <person name="Barry K."/>
            <person name="Grigoriev I.V."/>
            <person name="Favel A."/>
            <person name="Rosso M.N."/>
            <person name="Martin F."/>
        </authorList>
    </citation>
    <scope>NUCLEOTIDE SEQUENCE [LARGE SCALE GENOMIC DNA]</scope>
    <source>
        <strain evidence="2 4">CIRM-BRFM 2984</strain>
    </source>
</reference>
<gene>
    <name evidence="3" type="ORF">R3P38DRAFT_2799689</name>
    <name evidence="2" type="ORF">R3P38DRAFT_2807955</name>
</gene>
<evidence type="ECO:0000256" key="1">
    <source>
        <dbReference type="SAM" id="MobiDB-lite"/>
    </source>
</evidence>